<feature type="compositionally biased region" description="Basic and acidic residues" evidence="1">
    <location>
        <begin position="62"/>
        <end position="71"/>
    </location>
</feature>
<dbReference type="EMBL" id="KE504173">
    <property type="protein sequence ID" value="EPS97759.1"/>
    <property type="molecule type" value="Genomic_DNA"/>
</dbReference>
<sequence>MIRRDPTLIGMTDADVQQVRDMLAANHARKAEPARKWGDFKDRVPIVDEAGASSSQPFVAAEHAKREREAMTKGQRLGLR</sequence>
<reference evidence="2 3" key="1">
    <citation type="journal article" date="2012" name="Science">
        <title>The Paleozoic origin of enzymatic lignin decomposition reconstructed from 31 fungal genomes.</title>
        <authorList>
            <person name="Floudas D."/>
            <person name="Binder M."/>
            <person name="Riley R."/>
            <person name="Barry K."/>
            <person name="Blanchette R.A."/>
            <person name="Henrissat B."/>
            <person name="Martinez A.T."/>
            <person name="Otillar R."/>
            <person name="Spatafora J.W."/>
            <person name="Yadav J.S."/>
            <person name="Aerts A."/>
            <person name="Benoit I."/>
            <person name="Boyd A."/>
            <person name="Carlson A."/>
            <person name="Copeland A."/>
            <person name="Coutinho P.M."/>
            <person name="de Vries R.P."/>
            <person name="Ferreira P."/>
            <person name="Findley K."/>
            <person name="Foster B."/>
            <person name="Gaskell J."/>
            <person name="Glotzer D."/>
            <person name="Gorecki P."/>
            <person name="Heitman J."/>
            <person name="Hesse C."/>
            <person name="Hori C."/>
            <person name="Igarashi K."/>
            <person name="Jurgens J.A."/>
            <person name="Kallen N."/>
            <person name="Kersten P."/>
            <person name="Kohler A."/>
            <person name="Kuees U."/>
            <person name="Kumar T.K.A."/>
            <person name="Kuo A."/>
            <person name="LaButti K."/>
            <person name="Larrondo L.F."/>
            <person name="Lindquist E."/>
            <person name="Ling A."/>
            <person name="Lombard V."/>
            <person name="Lucas S."/>
            <person name="Lundell T."/>
            <person name="Martin R."/>
            <person name="McLaughlin D.J."/>
            <person name="Morgenstern I."/>
            <person name="Morin E."/>
            <person name="Murat C."/>
            <person name="Nagy L.G."/>
            <person name="Nolan M."/>
            <person name="Ohm R.A."/>
            <person name="Patyshakuliyeva A."/>
            <person name="Rokas A."/>
            <person name="Ruiz-Duenas F.J."/>
            <person name="Sabat G."/>
            <person name="Salamov A."/>
            <person name="Samejima M."/>
            <person name="Schmutz J."/>
            <person name="Slot J.C."/>
            <person name="St John F."/>
            <person name="Stenlid J."/>
            <person name="Sun H."/>
            <person name="Sun S."/>
            <person name="Syed K."/>
            <person name="Tsang A."/>
            <person name="Wiebenga A."/>
            <person name="Young D."/>
            <person name="Pisabarro A."/>
            <person name="Eastwood D.C."/>
            <person name="Martin F."/>
            <person name="Cullen D."/>
            <person name="Grigoriev I.V."/>
            <person name="Hibbett D.S."/>
        </authorList>
    </citation>
    <scope>NUCLEOTIDE SEQUENCE</scope>
    <source>
        <strain evidence="3">FP-58527</strain>
    </source>
</reference>
<keyword evidence="3" id="KW-1185">Reference proteome</keyword>
<organism evidence="2 3">
    <name type="scientific">Fomitopsis schrenkii</name>
    <name type="common">Brown rot fungus</name>
    <dbReference type="NCBI Taxonomy" id="2126942"/>
    <lineage>
        <taxon>Eukaryota</taxon>
        <taxon>Fungi</taxon>
        <taxon>Dikarya</taxon>
        <taxon>Basidiomycota</taxon>
        <taxon>Agaricomycotina</taxon>
        <taxon>Agaricomycetes</taxon>
        <taxon>Polyporales</taxon>
        <taxon>Fomitopsis</taxon>
    </lineage>
</organism>
<dbReference type="HOGENOM" id="CLU_177956_1_0_1"/>
<accession>S8FH89</accession>
<protein>
    <submittedName>
        <fullName evidence="2">Uncharacterized protein</fullName>
    </submittedName>
</protein>
<evidence type="ECO:0000313" key="2">
    <source>
        <dbReference type="EMBL" id="EPS97759.1"/>
    </source>
</evidence>
<name>S8FH89_FOMSC</name>
<evidence type="ECO:0000256" key="1">
    <source>
        <dbReference type="SAM" id="MobiDB-lite"/>
    </source>
</evidence>
<dbReference type="Proteomes" id="UP000015241">
    <property type="component" value="Unassembled WGS sequence"/>
</dbReference>
<dbReference type="InParanoid" id="S8FH89"/>
<proteinExistence type="predicted"/>
<dbReference type="AlphaFoldDB" id="S8FH89"/>
<dbReference type="OrthoDB" id="3182478at2759"/>
<dbReference type="eggNOG" id="ENOG502R191">
    <property type="taxonomic scope" value="Eukaryota"/>
</dbReference>
<feature type="region of interest" description="Disordered" evidence="1">
    <location>
        <begin position="55"/>
        <end position="80"/>
    </location>
</feature>
<evidence type="ECO:0000313" key="3">
    <source>
        <dbReference type="Proteomes" id="UP000015241"/>
    </source>
</evidence>
<gene>
    <name evidence="2" type="ORF">FOMPIDRAFT_1127900</name>
</gene>